<reference evidence="2 3" key="1">
    <citation type="journal article" date="2013" name="Curr. Biol.">
        <title>The Genome of the Foraminiferan Reticulomyxa filosa.</title>
        <authorList>
            <person name="Glockner G."/>
            <person name="Hulsmann N."/>
            <person name="Schleicher M."/>
            <person name="Noegel A.A."/>
            <person name="Eichinger L."/>
            <person name="Gallinger C."/>
            <person name="Pawlowski J."/>
            <person name="Sierra R."/>
            <person name="Euteneuer U."/>
            <person name="Pillet L."/>
            <person name="Moustafa A."/>
            <person name="Platzer M."/>
            <person name="Groth M."/>
            <person name="Szafranski K."/>
            <person name="Schliwa M."/>
        </authorList>
    </citation>
    <scope>NUCLEOTIDE SEQUENCE [LARGE SCALE GENOMIC DNA]</scope>
</reference>
<keyword evidence="3" id="KW-1185">Reference proteome</keyword>
<dbReference type="Proteomes" id="UP000023152">
    <property type="component" value="Unassembled WGS sequence"/>
</dbReference>
<organism evidence="2 3">
    <name type="scientific">Reticulomyxa filosa</name>
    <dbReference type="NCBI Taxonomy" id="46433"/>
    <lineage>
        <taxon>Eukaryota</taxon>
        <taxon>Sar</taxon>
        <taxon>Rhizaria</taxon>
        <taxon>Retaria</taxon>
        <taxon>Foraminifera</taxon>
        <taxon>Monothalamids</taxon>
        <taxon>Reticulomyxidae</taxon>
        <taxon>Reticulomyxa</taxon>
    </lineage>
</organism>
<accession>X6P8E4</accession>
<dbReference type="EMBL" id="ASPP01002257">
    <property type="protein sequence ID" value="ETO34820.1"/>
    <property type="molecule type" value="Genomic_DNA"/>
</dbReference>
<gene>
    <name evidence="2" type="ORF">RFI_02267</name>
</gene>
<proteinExistence type="predicted"/>
<evidence type="ECO:0000313" key="2">
    <source>
        <dbReference type="EMBL" id="ETO34820.1"/>
    </source>
</evidence>
<name>X6P8E4_RETFI</name>
<sequence length="189" mass="22044">MAAMQQPDSLSDDEFLLTSENEGDNIDQTKKRLKDEDDKIDNVQEDKSKTLSDIERILEMALARLPTPKAKILAKNCNMISNPLYFGDSVDEIENRLKNHSSNLFAVTATIAPNKKYRRRNDTIKYECYTFPYIASKDADCSRGVCTSCNTHFYLYHKYECIWQLQRKLNAWIKLFERMMISSNKKKSY</sequence>
<dbReference type="AlphaFoldDB" id="X6P8E4"/>
<feature type="region of interest" description="Disordered" evidence="1">
    <location>
        <begin position="1"/>
        <end position="34"/>
    </location>
</feature>
<comment type="caution">
    <text evidence="2">The sequence shown here is derived from an EMBL/GenBank/DDBJ whole genome shotgun (WGS) entry which is preliminary data.</text>
</comment>
<protein>
    <submittedName>
        <fullName evidence="2">Uncharacterized protein</fullName>
    </submittedName>
</protein>
<feature type="compositionally biased region" description="Acidic residues" evidence="1">
    <location>
        <begin position="10"/>
        <end position="25"/>
    </location>
</feature>
<evidence type="ECO:0000256" key="1">
    <source>
        <dbReference type="SAM" id="MobiDB-lite"/>
    </source>
</evidence>
<evidence type="ECO:0000313" key="3">
    <source>
        <dbReference type="Proteomes" id="UP000023152"/>
    </source>
</evidence>